<keyword evidence="1" id="KW-0732">Signal</keyword>
<proteinExistence type="predicted"/>
<evidence type="ECO:0000313" key="3">
    <source>
        <dbReference type="Proteomes" id="UP000298285"/>
    </source>
</evidence>
<evidence type="ECO:0008006" key="4">
    <source>
        <dbReference type="Google" id="ProtNLM"/>
    </source>
</evidence>
<dbReference type="OrthoDB" id="9878555at2"/>
<dbReference type="RefSeq" id="WP_135104662.1">
    <property type="nucleotide sequence ID" value="NZ_JADGKW010000002.1"/>
</dbReference>
<evidence type="ECO:0000256" key="1">
    <source>
        <dbReference type="SAM" id="SignalP"/>
    </source>
</evidence>
<dbReference type="EMBL" id="SPPK01000002">
    <property type="protein sequence ID" value="TFU89661.1"/>
    <property type="molecule type" value="Genomic_DNA"/>
</dbReference>
<feature type="chain" id="PRO_5021449407" description="EF-hand domain-containing protein" evidence="1">
    <location>
        <begin position="20"/>
        <end position="168"/>
    </location>
</feature>
<organism evidence="2 3">
    <name type="scientific">Dysgonomonas mossii</name>
    <dbReference type="NCBI Taxonomy" id="163665"/>
    <lineage>
        <taxon>Bacteria</taxon>
        <taxon>Pseudomonadati</taxon>
        <taxon>Bacteroidota</taxon>
        <taxon>Bacteroidia</taxon>
        <taxon>Bacteroidales</taxon>
        <taxon>Dysgonomonadaceae</taxon>
        <taxon>Dysgonomonas</taxon>
    </lineage>
</organism>
<dbReference type="AlphaFoldDB" id="A0A4Y9IMW5"/>
<reference evidence="2 3" key="1">
    <citation type="submission" date="2019-03" db="EMBL/GenBank/DDBJ databases">
        <title>Diversity of the mouse oral microbiome.</title>
        <authorList>
            <person name="Joseph S."/>
            <person name="Aduse-Opoku J."/>
            <person name="Curtis M."/>
            <person name="Wade W."/>
            <person name="Hashim A."/>
        </authorList>
    </citation>
    <scope>NUCLEOTIDE SEQUENCE [LARGE SCALE GENOMIC DNA]</scope>
    <source>
        <strain evidence="2 3">P11</strain>
    </source>
</reference>
<feature type="signal peptide" evidence="1">
    <location>
        <begin position="1"/>
        <end position="19"/>
    </location>
</feature>
<name>A0A4Y9IMW5_9BACT</name>
<evidence type="ECO:0000313" key="2">
    <source>
        <dbReference type="EMBL" id="TFU89661.1"/>
    </source>
</evidence>
<comment type="caution">
    <text evidence="2">The sequence shown here is derived from an EMBL/GenBank/DDBJ whole genome shotgun (WGS) entry which is preliminary data.</text>
</comment>
<accession>A0A4Y9IMW5</accession>
<sequence length="168" mass="19186">MKTPIILLILLLSATTSFAQSVKTDVPITGLGEFYLGMPIEQAYEILIDIKTEDIQIIPLLENVIKVTNMELAGYVFNTCFLTFNESGLRLISYIKEFDKNNKNPIEFNELVSILENDYGIQPNKETELRKKGKIDFAWSRPPEGFVGITKQYDEKKKLNTVLIYVSK</sequence>
<protein>
    <recommendedName>
        <fullName evidence="4">EF-hand domain-containing protein</fullName>
    </recommendedName>
</protein>
<gene>
    <name evidence="2" type="ORF">E4T88_06495</name>
</gene>
<dbReference type="Proteomes" id="UP000298285">
    <property type="component" value="Unassembled WGS sequence"/>
</dbReference>